<comment type="caution">
    <text evidence="1">The sequence shown here is derived from an EMBL/GenBank/DDBJ whole genome shotgun (WGS) entry which is preliminary data.</text>
</comment>
<sequence>MFIERESGYEMFTQVNGSIGFGGEMIERRNWAGMTGIPTRLVCRTSGYLGLLIQTHAPQSVHALVQIQGSYYMLEDILFYATRFKVCMFVKFQLKNVNEAYPNAAFARVRMNLPLLIRIEPCTEVTTVMGAMAWLYRPNSEHHFNPNLQMT</sequence>
<gene>
    <name evidence="1" type="ORF">L1049_016000</name>
</gene>
<keyword evidence="2" id="KW-1185">Reference proteome</keyword>
<evidence type="ECO:0000313" key="2">
    <source>
        <dbReference type="Proteomes" id="UP001415857"/>
    </source>
</evidence>
<dbReference type="EMBL" id="JBBPBK010000004">
    <property type="protein sequence ID" value="KAK9287579.1"/>
    <property type="molecule type" value="Genomic_DNA"/>
</dbReference>
<reference evidence="1 2" key="1">
    <citation type="journal article" date="2024" name="Plant J.">
        <title>Genome sequences and population genomics reveal climatic adaptation and genomic divergence between two closely related sweetgum species.</title>
        <authorList>
            <person name="Xu W.Q."/>
            <person name="Ren C.Q."/>
            <person name="Zhang X.Y."/>
            <person name="Comes H.P."/>
            <person name="Liu X.H."/>
            <person name="Li Y.G."/>
            <person name="Kettle C.J."/>
            <person name="Jalonen R."/>
            <person name="Gaisberger H."/>
            <person name="Ma Y.Z."/>
            <person name="Qiu Y.X."/>
        </authorList>
    </citation>
    <scope>NUCLEOTIDE SEQUENCE [LARGE SCALE GENOMIC DNA]</scope>
    <source>
        <strain evidence="1">Hangzhou</strain>
    </source>
</reference>
<evidence type="ECO:0000313" key="1">
    <source>
        <dbReference type="EMBL" id="KAK9287579.1"/>
    </source>
</evidence>
<dbReference type="Proteomes" id="UP001415857">
    <property type="component" value="Unassembled WGS sequence"/>
</dbReference>
<dbReference type="AlphaFoldDB" id="A0AAP0RZX0"/>
<name>A0AAP0RZX0_LIQFO</name>
<accession>A0AAP0RZX0</accession>
<proteinExistence type="predicted"/>
<protein>
    <submittedName>
        <fullName evidence="1">Uncharacterized protein</fullName>
    </submittedName>
</protein>
<organism evidence="1 2">
    <name type="scientific">Liquidambar formosana</name>
    <name type="common">Formosan gum</name>
    <dbReference type="NCBI Taxonomy" id="63359"/>
    <lineage>
        <taxon>Eukaryota</taxon>
        <taxon>Viridiplantae</taxon>
        <taxon>Streptophyta</taxon>
        <taxon>Embryophyta</taxon>
        <taxon>Tracheophyta</taxon>
        <taxon>Spermatophyta</taxon>
        <taxon>Magnoliopsida</taxon>
        <taxon>eudicotyledons</taxon>
        <taxon>Gunneridae</taxon>
        <taxon>Pentapetalae</taxon>
        <taxon>Saxifragales</taxon>
        <taxon>Altingiaceae</taxon>
        <taxon>Liquidambar</taxon>
    </lineage>
</organism>